<dbReference type="AlphaFoldDB" id="A0A1I6GHQ7"/>
<dbReference type="EMBL" id="FOYS01000002">
    <property type="protein sequence ID" value="SFR41763.1"/>
    <property type="molecule type" value="Genomic_DNA"/>
</dbReference>
<keyword evidence="2" id="KW-1185">Reference proteome</keyword>
<proteinExistence type="predicted"/>
<sequence length="84" mass="9223">MALSRPGALAVEDARMRMTLDTDRGVVAGGSGHVRATRTNESGAVTSRWETEFRYEVRVDVAVDRPDSLGAPSVSEWAWRVLAY</sequence>
<dbReference type="RefSeq" id="WP_089877581.1">
    <property type="nucleotide sequence ID" value="NZ_FOYS01000002.1"/>
</dbReference>
<evidence type="ECO:0000313" key="2">
    <source>
        <dbReference type="Proteomes" id="UP000243250"/>
    </source>
</evidence>
<dbReference type="STRING" id="555875.SAMN04488124_1067"/>
<dbReference type="OrthoDB" id="346502at2157"/>
<gene>
    <name evidence="1" type="ORF">SAMN04488124_1067</name>
</gene>
<accession>A0A1I6GHQ7</accession>
<organism evidence="1 2">
    <name type="scientific">Halogeometricum limi</name>
    <dbReference type="NCBI Taxonomy" id="555875"/>
    <lineage>
        <taxon>Archaea</taxon>
        <taxon>Methanobacteriati</taxon>
        <taxon>Methanobacteriota</taxon>
        <taxon>Stenosarchaea group</taxon>
        <taxon>Halobacteria</taxon>
        <taxon>Halobacteriales</taxon>
        <taxon>Haloferacaceae</taxon>
        <taxon>Halogeometricum</taxon>
    </lineage>
</organism>
<evidence type="ECO:0000313" key="1">
    <source>
        <dbReference type="EMBL" id="SFR41763.1"/>
    </source>
</evidence>
<protein>
    <submittedName>
        <fullName evidence="1">Uncharacterized protein</fullName>
    </submittedName>
</protein>
<name>A0A1I6GHQ7_9EURY</name>
<dbReference type="Proteomes" id="UP000243250">
    <property type="component" value="Unassembled WGS sequence"/>
</dbReference>
<reference evidence="2" key="1">
    <citation type="submission" date="2016-10" db="EMBL/GenBank/DDBJ databases">
        <authorList>
            <person name="Varghese N."/>
            <person name="Submissions S."/>
        </authorList>
    </citation>
    <scope>NUCLEOTIDE SEQUENCE [LARGE SCALE GENOMIC DNA]</scope>
    <source>
        <strain evidence="2">CGMCC 1.8711</strain>
    </source>
</reference>